<evidence type="ECO:0000256" key="4">
    <source>
        <dbReference type="ARBA" id="ARBA00022475"/>
    </source>
</evidence>
<dbReference type="InterPro" id="IPR004776">
    <property type="entry name" value="Mem_transp_PIN-like"/>
</dbReference>
<dbReference type="AlphaFoldDB" id="A0A0R1JKL3"/>
<feature type="transmembrane region" description="Helical" evidence="8">
    <location>
        <begin position="302"/>
        <end position="325"/>
    </location>
</feature>
<dbReference type="Gene3D" id="1.20.1530.20">
    <property type="match status" value="2"/>
</dbReference>
<feature type="transmembrane region" description="Helical" evidence="8">
    <location>
        <begin position="129"/>
        <end position="152"/>
    </location>
</feature>
<keyword evidence="5 8" id="KW-0812">Transmembrane</keyword>
<dbReference type="PANTHER" id="PTHR36838">
    <property type="entry name" value="AUXIN EFFLUX CARRIER FAMILY PROTEIN"/>
    <property type="match status" value="1"/>
</dbReference>
<dbReference type="GO" id="GO:0055085">
    <property type="term" value="P:transmembrane transport"/>
    <property type="evidence" value="ECO:0007669"/>
    <property type="project" value="InterPro"/>
</dbReference>
<dbReference type="OrthoDB" id="9798064at2"/>
<comment type="caution">
    <text evidence="9">The sequence shown here is derived from an EMBL/GenBank/DDBJ whole genome shotgun (WGS) entry which is preliminary data.</text>
</comment>
<feature type="transmembrane region" description="Helical" evidence="8">
    <location>
        <begin position="101"/>
        <end position="123"/>
    </location>
</feature>
<organism evidence="9 10">
    <name type="scientific">Lacticaseibacillus nasuensis JCM 17158</name>
    <dbReference type="NCBI Taxonomy" id="1291734"/>
    <lineage>
        <taxon>Bacteria</taxon>
        <taxon>Bacillati</taxon>
        <taxon>Bacillota</taxon>
        <taxon>Bacilli</taxon>
        <taxon>Lactobacillales</taxon>
        <taxon>Lactobacillaceae</taxon>
        <taxon>Lacticaseibacillus</taxon>
    </lineage>
</organism>
<dbReference type="PATRIC" id="fig|1291734.4.peg.2152"/>
<reference evidence="9 10" key="1">
    <citation type="journal article" date="2015" name="Genome Announc.">
        <title>Expanding the biotechnology potential of lactobacilli through comparative genomics of 213 strains and associated genera.</title>
        <authorList>
            <person name="Sun Z."/>
            <person name="Harris H.M."/>
            <person name="McCann A."/>
            <person name="Guo C."/>
            <person name="Argimon S."/>
            <person name="Zhang W."/>
            <person name="Yang X."/>
            <person name="Jeffery I.B."/>
            <person name="Cooney J.C."/>
            <person name="Kagawa T.F."/>
            <person name="Liu W."/>
            <person name="Song Y."/>
            <person name="Salvetti E."/>
            <person name="Wrobel A."/>
            <person name="Rasinkangas P."/>
            <person name="Parkhill J."/>
            <person name="Rea M.C."/>
            <person name="O'Sullivan O."/>
            <person name="Ritari J."/>
            <person name="Douillard F.P."/>
            <person name="Paul Ross R."/>
            <person name="Yang R."/>
            <person name="Briner A.E."/>
            <person name="Felis G.E."/>
            <person name="de Vos W.M."/>
            <person name="Barrangou R."/>
            <person name="Klaenhammer T.R."/>
            <person name="Caufield P.W."/>
            <person name="Cui Y."/>
            <person name="Zhang H."/>
            <person name="O'Toole P.W."/>
        </authorList>
    </citation>
    <scope>NUCLEOTIDE SEQUENCE [LARGE SCALE GENOMIC DNA]</scope>
    <source>
        <strain evidence="9 10">JCM 17158</strain>
    </source>
</reference>
<feature type="transmembrane region" description="Helical" evidence="8">
    <location>
        <begin position="71"/>
        <end position="89"/>
    </location>
</feature>
<comment type="similarity">
    <text evidence="2">Belongs to the auxin efflux carrier (TC 2.A.69) family.</text>
</comment>
<feature type="transmembrane region" description="Helical" evidence="8">
    <location>
        <begin position="206"/>
        <end position="229"/>
    </location>
</feature>
<proteinExistence type="inferred from homology"/>
<evidence type="ECO:0000256" key="7">
    <source>
        <dbReference type="ARBA" id="ARBA00023136"/>
    </source>
</evidence>
<gene>
    <name evidence="9" type="ORF">FD02_GL002100</name>
</gene>
<dbReference type="STRING" id="1291734.FD02_GL002100"/>
<dbReference type="InterPro" id="IPR038770">
    <property type="entry name" value="Na+/solute_symporter_sf"/>
</dbReference>
<evidence type="ECO:0000256" key="5">
    <source>
        <dbReference type="ARBA" id="ARBA00022692"/>
    </source>
</evidence>
<dbReference type="Proteomes" id="UP000051804">
    <property type="component" value="Unassembled WGS sequence"/>
</dbReference>
<evidence type="ECO:0000256" key="2">
    <source>
        <dbReference type="ARBA" id="ARBA00010145"/>
    </source>
</evidence>
<feature type="transmembrane region" description="Helical" evidence="8">
    <location>
        <begin position="241"/>
        <end position="263"/>
    </location>
</feature>
<evidence type="ECO:0000256" key="8">
    <source>
        <dbReference type="SAM" id="Phobius"/>
    </source>
</evidence>
<name>A0A0R1JKL3_9LACO</name>
<evidence type="ECO:0000256" key="3">
    <source>
        <dbReference type="ARBA" id="ARBA00022448"/>
    </source>
</evidence>
<feature type="transmembrane region" description="Helical" evidence="8">
    <location>
        <begin position="173"/>
        <end position="194"/>
    </location>
</feature>
<dbReference type="PANTHER" id="PTHR36838:SF1">
    <property type="entry name" value="SLR1864 PROTEIN"/>
    <property type="match status" value="1"/>
</dbReference>
<feature type="transmembrane region" description="Helical" evidence="8">
    <location>
        <begin position="41"/>
        <end position="59"/>
    </location>
</feature>
<keyword evidence="7 8" id="KW-0472">Membrane</keyword>
<dbReference type="RefSeq" id="WP_054722752.1">
    <property type="nucleotide sequence ID" value="NZ_AZDJ01000026.1"/>
</dbReference>
<evidence type="ECO:0000313" key="10">
    <source>
        <dbReference type="Proteomes" id="UP000051804"/>
    </source>
</evidence>
<evidence type="ECO:0000256" key="1">
    <source>
        <dbReference type="ARBA" id="ARBA00004651"/>
    </source>
</evidence>
<keyword evidence="4" id="KW-1003">Cell membrane</keyword>
<keyword evidence="3" id="KW-0813">Transport</keyword>
<evidence type="ECO:0000256" key="6">
    <source>
        <dbReference type="ARBA" id="ARBA00022989"/>
    </source>
</evidence>
<accession>A0A0R1JKL3</accession>
<protein>
    <submittedName>
        <fullName evidence="9">Malate permease</fullName>
    </submittedName>
</protein>
<dbReference type="EMBL" id="AZDJ01000026">
    <property type="protein sequence ID" value="KRK71854.1"/>
    <property type="molecule type" value="Genomic_DNA"/>
</dbReference>
<dbReference type="Pfam" id="PF03547">
    <property type="entry name" value="Mem_trans"/>
    <property type="match status" value="1"/>
</dbReference>
<comment type="subcellular location">
    <subcellularLocation>
        <location evidence="1">Cell membrane</location>
        <topology evidence="1">Multi-pass membrane protein</topology>
    </subcellularLocation>
</comment>
<evidence type="ECO:0000313" key="9">
    <source>
        <dbReference type="EMBL" id="KRK71854.1"/>
    </source>
</evidence>
<keyword evidence="6 8" id="KW-1133">Transmembrane helix</keyword>
<sequence>MTALYTSVESVLTIVLMIALGYILQHNGWFDEKFGQTISNLLMKIALPASIFIQVLQRLTRDKLISLSSGLVYGFGAVALGYIVAFILVKLLKVRPGRRGTFINMFVNANTIFIGLPLNMALFGDQATAYFLMYYVVNTVSTWTLGAFLMSWDDPTKTTGELGTKASFNWKKLLPAPLVGFLVALVFLLFNIPFVNVGWLSFVVNAMTYVGSLVTPLSLIYIGIILAKAGFKTIKFDRDSVVALLGRFVVAPVLIFTLIMLGVKFGFNVPSLEAKTLIVQASAPGLAVLPILATEGHGDVEYATNVVTLSTVLFVIVVPIIMLLIQGM</sequence>
<feature type="transmembrane region" description="Helical" evidence="8">
    <location>
        <begin position="12"/>
        <end position="29"/>
    </location>
</feature>
<dbReference type="GO" id="GO:0005886">
    <property type="term" value="C:plasma membrane"/>
    <property type="evidence" value="ECO:0007669"/>
    <property type="project" value="UniProtKB-SubCell"/>
</dbReference>
<keyword evidence="10" id="KW-1185">Reference proteome</keyword>